<proteinExistence type="predicted"/>
<comment type="caution">
    <text evidence="1">The sequence shown here is derived from an EMBL/GenBank/DDBJ whole genome shotgun (WGS) entry which is preliminary data.</text>
</comment>
<organism evidence="1 2">
    <name type="scientific">Naganishia cerealis</name>
    <dbReference type="NCBI Taxonomy" id="610337"/>
    <lineage>
        <taxon>Eukaryota</taxon>
        <taxon>Fungi</taxon>
        <taxon>Dikarya</taxon>
        <taxon>Basidiomycota</taxon>
        <taxon>Agaricomycotina</taxon>
        <taxon>Tremellomycetes</taxon>
        <taxon>Filobasidiales</taxon>
        <taxon>Filobasidiaceae</taxon>
        <taxon>Naganishia</taxon>
    </lineage>
</organism>
<protein>
    <submittedName>
        <fullName evidence="1">Uncharacterized protein</fullName>
    </submittedName>
</protein>
<evidence type="ECO:0000313" key="1">
    <source>
        <dbReference type="EMBL" id="KAJ9093640.1"/>
    </source>
</evidence>
<keyword evidence="2" id="KW-1185">Reference proteome</keyword>
<dbReference type="EMBL" id="JASBWR010000120">
    <property type="protein sequence ID" value="KAJ9093640.1"/>
    <property type="molecule type" value="Genomic_DNA"/>
</dbReference>
<evidence type="ECO:0000313" key="2">
    <source>
        <dbReference type="Proteomes" id="UP001241377"/>
    </source>
</evidence>
<dbReference type="Proteomes" id="UP001241377">
    <property type="component" value="Unassembled WGS sequence"/>
</dbReference>
<name>A0ACC2V2Q7_9TREE</name>
<gene>
    <name evidence="1" type="ORF">QFC19_008228</name>
</gene>
<reference evidence="1" key="1">
    <citation type="submission" date="2023-04" db="EMBL/GenBank/DDBJ databases">
        <title>Draft Genome sequencing of Naganishia species isolated from polar environments using Oxford Nanopore Technology.</title>
        <authorList>
            <person name="Leo P."/>
            <person name="Venkateswaran K."/>
        </authorList>
    </citation>
    <scope>NUCLEOTIDE SEQUENCE</scope>
    <source>
        <strain evidence="1">MNA-CCFEE 5261</strain>
    </source>
</reference>
<sequence>MNTVSFRHRDIEPFFVDSSAACMSQDGHIVATSSGEDVSIVDVEKQAILAKVDGDGEQISSLVITPDGRYVGIFSQSQQFRVWDVASGSVKSTIRLSAPIFMSRADPTSTLFAFGGSDGVVTVWDVEGGYVTHSLKGHGTTICSLAFFGDNGTADWRLASGDIMGTVKVWDLVKRKCVATIREHSSAVRGVSFDANGQLVTGGRDQVVVVYSDKYRPIKSFPVRHQVEAVGFVTVGGEECIYSAGSGSTLWVWDRNGTMVGHLTKMLETTEELMVTDVFARDQGVWLVMSDQTLVEVSLFPEQKDGVLEFPVVQRLAGNHGTVADICYVGPSRNLLALATNSPALRIMDPAAPLAVKLCETHTDLLNALAVLSDGLWIATAGKDGLAVLWQWTDDQELFVVHSTYHGHAGSVTAVALSQENPPKFLITGSDDLTIKKWVVPSEKNKLQNSSVKVAQFTRRAHEKDINSIAVSPNDEFFASASYDKTAKIWSTTTGDTVGVLKGHRRGLWNIEFCQYAPMVVTSSGDKTAKVWSLQDYTCIATLEGHTNGVQRAIFVRDNNQIVTCGADGLVKIWTTNGEILATLDNHENRIWALAAKDNGQELVTCDGDGYMTIWTDNSEETRMENEAESRKRVEQEQKLRNCIDQKDYSGAFLLALTLDHPMRLYLVVRSSMELGPDSQLLFLGLKSLENTISALTDDQILLVMKRAREWNVNFKTFDVSQRLVRVILAQFAPTRLTSIRGMVPLVDGLVAYNERHYSRIESLIEQSYMLDYAVAGMGK</sequence>
<accession>A0ACC2V2Q7</accession>